<name>A0A1W6JXC9_9CREN</name>
<gene>
    <name evidence="3" type="ORF">B6F84_01835</name>
</gene>
<dbReference type="InterPro" id="IPR000089">
    <property type="entry name" value="Biotin_lipoyl"/>
</dbReference>
<dbReference type="PANTHER" id="PTHR45266:SF3">
    <property type="entry name" value="OXALOACETATE DECARBOXYLASE ALPHA CHAIN"/>
    <property type="match status" value="1"/>
</dbReference>
<dbReference type="FunFam" id="2.40.50.100:FF:000003">
    <property type="entry name" value="Acetyl-CoA carboxylase biotin carboxyl carrier protein"/>
    <property type="match status" value="1"/>
</dbReference>
<dbReference type="PROSITE" id="PS50968">
    <property type="entry name" value="BIOTINYL_LIPOYL"/>
    <property type="match status" value="1"/>
</dbReference>
<evidence type="ECO:0000259" key="2">
    <source>
        <dbReference type="PROSITE" id="PS50968"/>
    </source>
</evidence>
<sequence length="167" mass="18698">MKLFRVYSETGDTYLMAMDSKDNKDTIKTEANEFNIEYIGKGTRENEYLFKINGEIHKVFIDNGYLLIDNNSVFKLERLAELPTQEGESVEEMIKGKEGEVISPLQGRIVMIRVKEGDAVNKGQPLLSVEAMKSETIISAPIAGIVEKIMVKQGQGVKKGDVLLIIK</sequence>
<dbReference type="AlphaFoldDB" id="A0A1W6JXC9"/>
<dbReference type="InterPro" id="IPR011053">
    <property type="entry name" value="Single_hybrid_motif"/>
</dbReference>
<proteinExistence type="predicted"/>
<keyword evidence="1" id="KW-0092">Biotin</keyword>
<protein>
    <submittedName>
        <fullName evidence="3">Acetyl-CoA carboxylase biotin carboxyl carrier protein subunit</fullName>
    </submittedName>
</protein>
<feature type="domain" description="Lipoyl-binding" evidence="2">
    <location>
        <begin position="89"/>
        <end position="167"/>
    </location>
</feature>
<accession>A0A1W6JXC9</accession>
<evidence type="ECO:0000313" key="4">
    <source>
        <dbReference type="Proteomes" id="UP000193404"/>
    </source>
</evidence>
<dbReference type="CDD" id="cd06850">
    <property type="entry name" value="biotinyl_domain"/>
    <property type="match status" value="1"/>
</dbReference>
<dbReference type="Proteomes" id="UP000193404">
    <property type="component" value="Chromosome"/>
</dbReference>
<dbReference type="Gene3D" id="2.40.50.100">
    <property type="match status" value="1"/>
</dbReference>
<dbReference type="EMBL" id="CP020477">
    <property type="protein sequence ID" value="ARM74890.1"/>
    <property type="molecule type" value="Genomic_DNA"/>
</dbReference>
<dbReference type="PANTHER" id="PTHR45266">
    <property type="entry name" value="OXALOACETATE DECARBOXYLASE ALPHA CHAIN"/>
    <property type="match status" value="1"/>
</dbReference>
<dbReference type="GeneID" id="41589620"/>
<reference evidence="3 4" key="1">
    <citation type="submission" date="2017-03" db="EMBL/GenBank/DDBJ databases">
        <title>Sulfur activation and transportation mechanism of thermophilic Archaea Acidianus manzaensis YN-25.</title>
        <authorList>
            <person name="Ma Y."/>
            <person name="Yang Y."/>
            <person name="Xia J."/>
        </authorList>
    </citation>
    <scope>NUCLEOTIDE SEQUENCE [LARGE SCALE GENOMIC DNA]</scope>
    <source>
        <strain evidence="3 4">YN-25</strain>
    </source>
</reference>
<dbReference type="Pfam" id="PF00364">
    <property type="entry name" value="Biotin_lipoyl"/>
    <property type="match status" value="1"/>
</dbReference>
<dbReference type="STRING" id="282676.B6F84_01835"/>
<organism evidence="3 4">
    <name type="scientific">Acidianus manzaensis</name>
    <dbReference type="NCBI Taxonomy" id="282676"/>
    <lineage>
        <taxon>Archaea</taxon>
        <taxon>Thermoproteota</taxon>
        <taxon>Thermoprotei</taxon>
        <taxon>Sulfolobales</taxon>
        <taxon>Sulfolobaceae</taxon>
        <taxon>Acidianus</taxon>
    </lineage>
</organism>
<dbReference type="OrthoDB" id="31083at2157"/>
<dbReference type="RefSeq" id="WP_148690643.1">
    <property type="nucleotide sequence ID" value="NZ_CP020477.1"/>
</dbReference>
<dbReference type="SUPFAM" id="SSF51230">
    <property type="entry name" value="Single hybrid motif"/>
    <property type="match status" value="1"/>
</dbReference>
<evidence type="ECO:0000256" key="1">
    <source>
        <dbReference type="ARBA" id="ARBA00023267"/>
    </source>
</evidence>
<evidence type="ECO:0000313" key="3">
    <source>
        <dbReference type="EMBL" id="ARM74890.1"/>
    </source>
</evidence>
<dbReference type="InterPro" id="IPR050709">
    <property type="entry name" value="Biotin_Carboxyl_Carrier/Decarb"/>
</dbReference>
<dbReference type="KEGG" id="aman:B6F84_01835"/>
<keyword evidence="4" id="KW-1185">Reference proteome</keyword>